<keyword evidence="1" id="KW-0812">Transmembrane</keyword>
<dbReference type="SUPFAM" id="SSF103481">
    <property type="entry name" value="Multidrug resistance efflux transporter EmrE"/>
    <property type="match status" value="1"/>
</dbReference>
<sequence length="210" mass="22296">MLDLDGLLGVLGLWAGIISRGERMGALTYVMSASVIGFAALALNTMGFQRCPASAASMCTLLEVPASFLLQVIIFDDPIGACNFIGWVLLALDSPPLRCSSTSQCSQPPLSCCPGPELEPHSSSFALSPEPIAPRAQEPQPFVDHSPHSTACILLGCAGAIFSAPSHRHCIDVNHSKASAQQVPTMTHLQPRTSDAGRRVNLLNEHFYAT</sequence>
<evidence type="ECO:0000313" key="2">
    <source>
        <dbReference type="EMBL" id="CAD9435906.1"/>
    </source>
</evidence>
<organism evidence="2">
    <name type="scientific">Haptolina brevifila</name>
    <dbReference type="NCBI Taxonomy" id="156173"/>
    <lineage>
        <taxon>Eukaryota</taxon>
        <taxon>Haptista</taxon>
        <taxon>Haptophyta</taxon>
        <taxon>Prymnesiophyceae</taxon>
        <taxon>Prymnesiales</taxon>
        <taxon>Prymnesiaceae</taxon>
        <taxon>Haptolina</taxon>
    </lineage>
</organism>
<keyword evidence="1" id="KW-0472">Membrane</keyword>
<accession>A0A7S2CUX7</accession>
<proteinExistence type="predicted"/>
<dbReference type="InterPro" id="IPR037185">
    <property type="entry name" value="EmrE-like"/>
</dbReference>
<dbReference type="AlphaFoldDB" id="A0A7S2CUX7"/>
<evidence type="ECO:0000256" key="1">
    <source>
        <dbReference type="SAM" id="Phobius"/>
    </source>
</evidence>
<reference evidence="2" key="1">
    <citation type="submission" date="2021-01" db="EMBL/GenBank/DDBJ databases">
        <authorList>
            <person name="Corre E."/>
            <person name="Pelletier E."/>
            <person name="Niang G."/>
            <person name="Scheremetjew M."/>
            <person name="Finn R."/>
            <person name="Kale V."/>
            <person name="Holt S."/>
            <person name="Cochrane G."/>
            <person name="Meng A."/>
            <person name="Brown T."/>
            <person name="Cohen L."/>
        </authorList>
    </citation>
    <scope>NUCLEOTIDE SEQUENCE</scope>
    <source>
        <strain evidence="2">UTEX LB 985</strain>
    </source>
</reference>
<gene>
    <name evidence="2" type="ORF">CBRE1094_LOCUS11682</name>
</gene>
<name>A0A7S2CUX7_9EUKA</name>
<dbReference type="EMBL" id="HBGU01021356">
    <property type="protein sequence ID" value="CAD9435906.1"/>
    <property type="molecule type" value="Transcribed_RNA"/>
</dbReference>
<protein>
    <recommendedName>
        <fullName evidence="3">EamA domain-containing protein</fullName>
    </recommendedName>
</protein>
<keyword evidence="1" id="KW-1133">Transmembrane helix</keyword>
<evidence type="ECO:0008006" key="3">
    <source>
        <dbReference type="Google" id="ProtNLM"/>
    </source>
</evidence>
<feature type="transmembrane region" description="Helical" evidence="1">
    <location>
        <begin position="26"/>
        <end position="48"/>
    </location>
</feature>